<evidence type="ECO:0000313" key="2">
    <source>
        <dbReference type="Proteomes" id="UP000828048"/>
    </source>
</evidence>
<comment type="caution">
    <text evidence="1">The sequence shown here is derived from an EMBL/GenBank/DDBJ whole genome shotgun (WGS) entry which is preliminary data.</text>
</comment>
<keyword evidence="2" id="KW-1185">Reference proteome</keyword>
<reference evidence="1 2" key="1">
    <citation type="journal article" date="2021" name="Hortic Res">
        <title>High-quality reference genome and annotation aids understanding of berry development for evergreen blueberry (Vaccinium darrowii).</title>
        <authorList>
            <person name="Yu J."/>
            <person name="Hulse-Kemp A.M."/>
            <person name="Babiker E."/>
            <person name="Staton M."/>
        </authorList>
    </citation>
    <scope>NUCLEOTIDE SEQUENCE [LARGE SCALE GENOMIC DNA]</scope>
    <source>
        <strain evidence="2">cv. NJ 8807/NJ 8810</strain>
        <tissue evidence="1">Young leaf</tissue>
    </source>
</reference>
<dbReference type="Proteomes" id="UP000828048">
    <property type="component" value="Chromosome 9"/>
</dbReference>
<evidence type="ECO:0000313" key="1">
    <source>
        <dbReference type="EMBL" id="KAH7865234.1"/>
    </source>
</evidence>
<accession>A0ACB7ZHD1</accession>
<protein>
    <submittedName>
        <fullName evidence="1">Uncharacterized protein</fullName>
    </submittedName>
</protein>
<proteinExistence type="predicted"/>
<organism evidence="1 2">
    <name type="scientific">Vaccinium darrowii</name>
    <dbReference type="NCBI Taxonomy" id="229202"/>
    <lineage>
        <taxon>Eukaryota</taxon>
        <taxon>Viridiplantae</taxon>
        <taxon>Streptophyta</taxon>
        <taxon>Embryophyta</taxon>
        <taxon>Tracheophyta</taxon>
        <taxon>Spermatophyta</taxon>
        <taxon>Magnoliopsida</taxon>
        <taxon>eudicotyledons</taxon>
        <taxon>Gunneridae</taxon>
        <taxon>Pentapetalae</taxon>
        <taxon>asterids</taxon>
        <taxon>Ericales</taxon>
        <taxon>Ericaceae</taxon>
        <taxon>Vaccinioideae</taxon>
        <taxon>Vaccinieae</taxon>
        <taxon>Vaccinium</taxon>
    </lineage>
</organism>
<dbReference type="EMBL" id="CM037159">
    <property type="protein sequence ID" value="KAH7865234.1"/>
    <property type="molecule type" value="Genomic_DNA"/>
</dbReference>
<gene>
    <name evidence="1" type="ORF">Vadar_003950</name>
</gene>
<sequence length="529" mass="61068">MWKAFNLSWDLLVMSENPKQYNGHLKLMKRDFQTVPEAIEYVKQSWLGPYKERAECAHAKLKNHLGSSQCNFARLWEQIDKLINLQITELKGTFERELSCWQHEFRIPLLDDIRGVVSKEAMRTIIKKANEVEILVASNRACACSIRRTHGLPCSHEIAPFKIDNKPIPLSIVHDHWKKLFLVAPAKDPSITEMVKVDWDIFFRRLQETTEDQQRHMMKKFKEFVHPEGTSLVGPQHKARSRGRPKKDQSSNSTRRLPSEFEHVEASVSTPKPVKEIPRRKPKKSGVKSIHQSLQSVNPVKEKPRAMPKVCAVESSKPKVAANLIQNMYLSEFPEPIRQYIHIIKDVKSDGNCGYQAIAALMGGMEEEWMDVRNKLIRELSLNWALYDRVFGENGRAEEVHFKLSYFDNEIPAGRDRWMTMPDMGHLIASTYNVVLVRLSMRQCLTFLPLYSCPATSTSRKVIAIGFVNEGHFVQVFLKNRSPMPPVACNWKKYRSEQAIGWETPYTSQIQHFEQIIDNNVATVEVFVD</sequence>
<name>A0ACB7ZHD1_9ERIC</name>